<protein>
    <submittedName>
        <fullName evidence="2">Retrovirus-related Pol poly from transposon</fullName>
    </submittedName>
</protein>
<feature type="region of interest" description="Disordered" evidence="1">
    <location>
        <begin position="233"/>
        <end position="254"/>
    </location>
</feature>
<dbReference type="Gene3D" id="4.10.60.10">
    <property type="entry name" value="Zinc finger, CCHC-type"/>
    <property type="match status" value="1"/>
</dbReference>
<accession>A0A6S7IHZ5</accession>
<organism evidence="2 3">
    <name type="scientific">Paramuricea clavata</name>
    <name type="common">Red gorgonian</name>
    <name type="synonym">Violescent sea-whip</name>
    <dbReference type="NCBI Taxonomy" id="317549"/>
    <lineage>
        <taxon>Eukaryota</taxon>
        <taxon>Metazoa</taxon>
        <taxon>Cnidaria</taxon>
        <taxon>Anthozoa</taxon>
        <taxon>Octocorallia</taxon>
        <taxon>Malacalcyonacea</taxon>
        <taxon>Plexauridae</taxon>
        <taxon>Paramuricea</taxon>
    </lineage>
</organism>
<dbReference type="SMART" id="SM00343">
    <property type="entry name" value="ZnF_C2HC"/>
    <property type="match status" value="2"/>
</dbReference>
<sequence>MATSSAAVTATKGPKLKVLPFDLHGDRLDLGKRWEKWFERFERDLEYNGCDPSKTPEIAKMALLIYAGTEQCNDFAIFELLRMKIESSESITSYAMRLRKAASKCDFTNWSAEKMIKSLIISNMQDDTLRLNFLQNDRTLDQILDISRKKEDAVARSKVIDRDSRQVVNKVGAKRNQPLQQKETTDQCNRCGHENHFPASECPAISRICNYCKKKGHYASKCFKKQKEAGIKRIEAEPQTDTENDTNSDTDEYDTAKIELVNNLGMREKPSLMRVRTNDQEVLWQPDTGPKGRLG</sequence>
<dbReference type="GO" id="GO:0003676">
    <property type="term" value="F:nucleic acid binding"/>
    <property type="evidence" value="ECO:0007669"/>
    <property type="project" value="InterPro"/>
</dbReference>
<feature type="compositionally biased region" description="Acidic residues" evidence="1">
    <location>
        <begin position="238"/>
        <end position="253"/>
    </location>
</feature>
<proteinExistence type="predicted"/>
<name>A0A6S7IHZ5_PARCT</name>
<dbReference type="EMBL" id="CACRXK020004432">
    <property type="protein sequence ID" value="CAB4002718.1"/>
    <property type="molecule type" value="Genomic_DNA"/>
</dbReference>
<dbReference type="SUPFAM" id="SSF57756">
    <property type="entry name" value="Retrovirus zinc finger-like domains"/>
    <property type="match status" value="1"/>
</dbReference>
<dbReference type="InterPro" id="IPR036875">
    <property type="entry name" value="Znf_CCHC_sf"/>
</dbReference>
<dbReference type="AlphaFoldDB" id="A0A6S7IHZ5"/>
<evidence type="ECO:0000313" key="3">
    <source>
        <dbReference type="Proteomes" id="UP001152795"/>
    </source>
</evidence>
<dbReference type="Proteomes" id="UP001152795">
    <property type="component" value="Unassembled WGS sequence"/>
</dbReference>
<dbReference type="InterPro" id="IPR001878">
    <property type="entry name" value="Znf_CCHC"/>
</dbReference>
<reference evidence="2" key="1">
    <citation type="submission" date="2020-04" db="EMBL/GenBank/DDBJ databases">
        <authorList>
            <person name="Alioto T."/>
            <person name="Alioto T."/>
            <person name="Gomez Garrido J."/>
        </authorList>
    </citation>
    <scope>NUCLEOTIDE SEQUENCE</scope>
    <source>
        <strain evidence="2">A484AB</strain>
    </source>
</reference>
<gene>
    <name evidence="2" type="ORF">PACLA_8A050919</name>
</gene>
<keyword evidence="3" id="KW-1185">Reference proteome</keyword>
<comment type="caution">
    <text evidence="2">The sequence shown here is derived from an EMBL/GenBank/DDBJ whole genome shotgun (WGS) entry which is preliminary data.</text>
</comment>
<feature type="region of interest" description="Disordered" evidence="1">
    <location>
        <begin position="269"/>
        <end position="295"/>
    </location>
</feature>
<evidence type="ECO:0000313" key="2">
    <source>
        <dbReference type="EMBL" id="CAB4002718.1"/>
    </source>
</evidence>
<dbReference type="GO" id="GO:0008270">
    <property type="term" value="F:zinc ion binding"/>
    <property type="evidence" value="ECO:0007669"/>
    <property type="project" value="InterPro"/>
</dbReference>
<evidence type="ECO:0000256" key="1">
    <source>
        <dbReference type="SAM" id="MobiDB-lite"/>
    </source>
</evidence>
<feature type="compositionally biased region" description="Basic and acidic residues" evidence="1">
    <location>
        <begin position="269"/>
        <end position="279"/>
    </location>
</feature>